<evidence type="ECO:0000313" key="1">
    <source>
        <dbReference type="EMBL" id="CNT83769.1"/>
    </source>
</evidence>
<gene>
    <name evidence="1" type="ORF">ERS008198_01174</name>
</gene>
<protein>
    <submittedName>
        <fullName evidence="1">Uncharacterized protein</fullName>
    </submittedName>
</protein>
<dbReference type="AlphaFoldDB" id="A0A655BWW4"/>
<name>A0A655BWW4_SALET</name>
<dbReference type="EMBL" id="CQPA01000006">
    <property type="protein sequence ID" value="CNT83769.1"/>
    <property type="molecule type" value="Genomic_DNA"/>
</dbReference>
<evidence type="ECO:0000313" key="2">
    <source>
        <dbReference type="Proteomes" id="UP000041314"/>
    </source>
</evidence>
<accession>A0A655BWW4</accession>
<dbReference type="Proteomes" id="UP000041314">
    <property type="component" value="Unassembled WGS sequence"/>
</dbReference>
<sequence length="39" mass="4224">MGWRAATANRSAAAVEEGKLDASFFTGFDQGVLRLILRP</sequence>
<proteinExistence type="predicted"/>
<organism evidence="1 2">
    <name type="scientific">Salmonella enterica subsp. enterica serovar Bovismorbificans</name>
    <dbReference type="NCBI Taxonomy" id="58097"/>
    <lineage>
        <taxon>Bacteria</taxon>
        <taxon>Pseudomonadati</taxon>
        <taxon>Pseudomonadota</taxon>
        <taxon>Gammaproteobacteria</taxon>
        <taxon>Enterobacterales</taxon>
        <taxon>Enterobacteriaceae</taxon>
        <taxon>Salmonella</taxon>
    </lineage>
</organism>
<reference evidence="1 2" key="1">
    <citation type="submission" date="2015-03" db="EMBL/GenBank/DDBJ databases">
        <authorList>
            <consortium name="Pathogen Informatics"/>
        </authorList>
    </citation>
    <scope>NUCLEOTIDE SEQUENCE [LARGE SCALE GENOMIC DNA]</scope>
    <source>
        <strain evidence="1 2">A1104</strain>
    </source>
</reference>